<feature type="coiled-coil region" evidence="1">
    <location>
        <begin position="49"/>
        <end position="76"/>
    </location>
</feature>
<dbReference type="AlphaFoldDB" id="A0A0L7MAE6"/>
<dbReference type="Proteomes" id="UP000054282">
    <property type="component" value="Unassembled WGS sequence"/>
</dbReference>
<accession>A0A0L7MAE6</accession>
<evidence type="ECO:0000256" key="1">
    <source>
        <dbReference type="SAM" id="Coils"/>
    </source>
</evidence>
<reference evidence="3" key="1">
    <citation type="submission" date="2006-09" db="EMBL/GenBank/DDBJ databases">
        <title>Annotation of Plasmodium falciparum Dd2.</title>
        <authorList>
            <consortium name="The Broad Institute Genome Sequencing Platform"/>
            <person name="Volkman S.K."/>
            <person name="Neafsey D.E."/>
            <person name="Dash A.P."/>
            <person name="Chitnis C.E."/>
            <person name="Hartl D.L."/>
            <person name="Young S.K."/>
            <person name="Zeng Q."/>
            <person name="Koehrsen M."/>
            <person name="Alvarado L."/>
            <person name="Berlin A."/>
            <person name="Borenstein D."/>
            <person name="Chapman S.B."/>
            <person name="Chen Z."/>
            <person name="Engels R."/>
            <person name="Freedman E."/>
            <person name="Gellesch M."/>
            <person name="Goldberg J."/>
            <person name="Griggs A."/>
            <person name="Gujja S."/>
            <person name="Heilman E.R."/>
            <person name="Heiman D.I."/>
            <person name="Howarth C."/>
            <person name="Jen D."/>
            <person name="Larson L."/>
            <person name="Mehta T."/>
            <person name="Neiman D."/>
            <person name="Park D."/>
            <person name="Pearson M."/>
            <person name="Roberts A."/>
            <person name="Saif S."/>
            <person name="Shea T."/>
            <person name="Shenoy N."/>
            <person name="Sisk P."/>
            <person name="Stolte C."/>
            <person name="Sykes S."/>
            <person name="Walk T."/>
            <person name="White J."/>
            <person name="Yandava C."/>
            <person name="Haas B."/>
            <person name="Henn M.R."/>
            <person name="Nusbaum C."/>
            <person name="Birren B."/>
        </authorList>
    </citation>
    <scope>NUCLEOTIDE SEQUENCE [LARGE SCALE GENOMIC DNA]</scope>
</reference>
<gene>
    <name evidence="2" type="ORF">PFDG_05129</name>
</gene>
<keyword evidence="1" id="KW-0175">Coiled coil</keyword>
<organism evidence="2 3">
    <name type="scientific">Plasmodium falciparum (isolate Dd2)</name>
    <dbReference type="NCBI Taxonomy" id="57267"/>
    <lineage>
        <taxon>Eukaryota</taxon>
        <taxon>Sar</taxon>
        <taxon>Alveolata</taxon>
        <taxon>Apicomplexa</taxon>
        <taxon>Aconoidasida</taxon>
        <taxon>Haemosporida</taxon>
        <taxon>Plasmodiidae</taxon>
        <taxon>Plasmodium</taxon>
        <taxon>Plasmodium (Laverania)</taxon>
    </lineage>
</organism>
<name>A0A0L7MAE6_PLAF4</name>
<dbReference type="EMBL" id="GG702695">
    <property type="protein sequence ID" value="KOB89580.1"/>
    <property type="molecule type" value="Genomic_DNA"/>
</dbReference>
<evidence type="ECO:0000313" key="3">
    <source>
        <dbReference type="Proteomes" id="UP000054282"/>
    </source>
</evidence>
<reference evidence="3" key="2">
    <citation type="submission" date="2006-09" db="EMBL/GenBank/DDBJ databases">
        <title>The genome sequence of Plasmodium falciparum Dd2.</title>
        <authorList>
            <consortium name="The Broad Institute Genome Sequencing Platform"/>
            <person name="Birren B."/>
            <person name="Lander E."/>
            <person name="Galagan J."/>
            <person name="Nusbaum C."/>
            <person name="Devon K."/>
            <person name="Henn M."/>
            <person name="Jaffe D."/>
            <person name="Butler J."/>
            <person name="Alvarez P."/>
            <person name="Gnerre S."/>
            <person name="Grabherr M."/>
            <person name="Kleber M."/>
            <person name="Mauceli E."/>
            <person name="Brockman W."/>
            <person name="MacCallum I.A."/>
            <person name="Rounsley S."/>
            <person name="Young S."/>
            <person name="LaButti K."/>
            <person name="Pushparaj V."/>
            <person name="DeCaprio D."/>
            <person name="Crawford M."/>
            <person name="Koehrsen M."/>
            <person name="Engels R."/>
            <person name="Montgomery P."/>
            <person name="Pearson M."/>
            <person name="Howarth C."/>
            <person name="Larson L."/>
            <person name="Luoma S."/>
            <person name="White J."/>
            <person name="Kodira C."/>
            <person name="Zeng Q."/>
            <person name="O'Leary S."/>
            <person name="Yandava C."/>
            <person name="Alvarado L."/>
            <person name="Wirth D."/>
            <person name="Volkman S."/>
            <person name="Hartl D."/>
        </authorList>
    </citation>
    <scope>NUCLEOTIDE SEQUENCE [LARGE SCALE GENOMIC DNA]</scope>
</reference>
<dbReference type="KEGG" id="pfd:PFDG_05129"/>
<proteinExistence type="predicted"/>
<protein>
    <submittedName>
        <fullName evidence="2">Uncharacterized protein</fullName>
    </submittedName>
</protein>
<sequence length="84" mass="10024">MQDSYRNHIREYNKDKLDSGKRKMNDVTHDLEINDVNEISMEDNILNDVVKLKNDLEKALIENKELKHKCNEDRKRLDSVVIKK</sequence>
<evidence type="ECO:0000313" key="2">
    <source>
        <dbReference type="EMBL" id="KOB89580.1"/>
    </source>
</evidence>